<proteinExistence type="inferred from homology"/>
<evidence type="ECO:0000256" key="25">
    <source>
        <dbReference type="ARBA" id="ARBA00060592"/>
    </source>
</evidence>
<dbReference type="InterPro" id="IPR001460">
    <property type="entry name" value="PCN-bd_Tpept"/>
</dbReference>
<reference evidence="29" key="2">
    <citation type="submission" date="2021-04" db="EMBL/GenBank/DDBJ databases">
        <authorList>
            <person name="Gilroy R."/>
        </authorList>
    </citation>
    <scope>NUCLEOTIDE SEQUENCE</scope>
    <source>
        <strain evidence="29">CHK179-28034</strain>
    </source>
</reference>
<evidence type="ECO:0000256" key="22">
    <source>
        <dbReference type="ARBA" id="ARBA00034000"/>
    </source>
</evidence>
<evidence type="ECO:0000256" key="26">
    <source>
        <dbReference type="SAM" id="MobiDB-lite"/>
    </source>
</evidence>
<evidence type="ECO:0000256" key="6">
    <source>
        <dbReference type="ARBA" id="ARBA00012448"/>
    </source>
</evidence>
<evidence type="ECO:0000313" key="29">
    <source>
        <dbReference type="EMBL" id="HIZ38811.1"/>
    </source>
</evidence>
<comment type="subcellular location">
    <subcellularLocation>
        <location evidence="2">Cell membrane</location>
        <topology evidence="2">Single-pass type II membrane protein</topology>
    </subcellularLocation>
</comment>
<evidence type="ECO:0000256" key="16">
    <source>
        <dbReference type="ARBA" id="ARBA00022984"/>
    </source>
</evidence>
<comment type="similarity">
    <text evidence="5">In the N-terminal section; belongs to the glycosyltransferase 51 family.</text>
</comment>
<keyword evidence="18" id="KW-0472">Membrane</keyword>
<comment type="caution">
    <text evidence="29">The sequence shown here is derived from an EMBL/GenBank/DDBJ whole genome shotgun (WGS) entry which is preliminary data.</text>
</comment>
<evidence type="ECO:0000256" key="8">
    <source>
        <dbReference type="ARBA" id="ARBA00022645"/>
    </source>
</evidence>
<dbReference type="AlphaFoldDB" id="A0A9D2J6U3"/>
<feature type="compositionally biased region" description="Gly residues" evidence="26">
    <location>
        <begin position="1"/>
        <end position="10"/>
    </location>
</feature>
<evidence type="ECO:0000256" key="7">
    <source>
        <dbReference type="ARBA" id="ARBA00018638"/>
    </source>
</evidence>
<comment type="similarity">
    <text evidence="4">In the C-terminal section; belongs to the transpeptidase family.</text>
</comment>
<dbReference type="Pfam" id="PF00905">
    <property type="entry name" value="Transpeptidase"/>
    <property type="match status" value="1"/>
</dbReference>
<dbReference type="InterPro" id="IPR050396">
    <property type="entry name" value="Glycosyltr_51/Transpeptidase"/>
</dbReference>
<keyword evidence="15" id="KW-0735">Signal-anchor</keyword>
<evidence type="ECO:0000259" key="28">
    <source>
        <dbReference type="Pfam" id="PF00912"/>
    </source>
</evidence>
<dbReference type="InterPro" id="IPR023346">
    <property type="entry name" value="Lysozyme-like_dom_sf"/>
</dbReference>
<dbReference type="Pfam" id="PF00912">
    <property type="entry name" value="Transgly"/>
    <property type="match status" value="1"/>
</dbReference>
<evidence type="ECO:0000256" key="24">
    <source>
        <dbReference type="ARBA" id="ARBA00049902"/>
    </source>
</evidence>
<evidence type="ECO:0000256" key="23">
    <source>
        <dbReference type="ARBA" id="ARBA00044770"/>
    </source>
</evidence>
<dbReference type="InterPro" id="IPR001264">
    <property type="entry name" value="Glyco_trans_51"/>
</dbReference>
<reference evidence="29" key="1">
    <citation type="journal article" date="2021" name="PeerJ">
        <title>Extensive microbial diversity within the chicken gut microbiome revealed by metagenomics and culture.</title>
        <authorList>
            <person name="Gilroy R."/>
            <person name="Ravi A."/>
            <person name="Getino M."/>
            <person name="Pursley I."/>
            <person name="Horton D.L."/>
            <person name="Alikhan N.F."/>
            <person name="Baker D."/>
            <person name="Gharbi K."/>
            <person name="Hall N."/>
            <person name="Watson M."/>
            <person name="Adriaenssens E.M."/>
            <person name="Foster-Nyarko E."/>
            <person name="Jarju S."/>
            <person name="Secka A."/>
            <person name="Antonio M."/>
            <person name="Oren A."/>
            <person name="Chaudhuri R.R."/>
            <person name="La Ragione R."/>
            <person name="Hildebrand F."/>
            <person name="Pallen M.J."/>
        </authorList>
    </citation>
    <scope>NUCLEOTIDE SEQUENCE</scope>
    <source>
        <strain evidence="29">CHK179-28034</strain>
    </source>
</reference>
<keyword evidence="17" id="KW-1133">Transmembrane helix</keyword>
<evidence type="ECO:0000256" key="1">
    <source>
        <dbReference type="ARBA" id="ARBA00002624"/>
    </source>
</evidence>
<evidence type="ECO:0000256" key="4">
    <source>
        <dbReference type="ARBA" id="ARBA00007090"/>
    </source>
</evidence>
<evidence type="ECO:0000313" key="30">
    <source>
        <dbReference type="Proteomes" id="UP000824049"/>
    </source>
</evidence>
<evidence type="ECO:0000256" key="10">
    <source>
        <dbReference type="ARBA" id="ARBA00022676"/>
    </source>
</evidence>
<evidence type="ECO:0000256" key="17">
    <source>
        <dbReference type="ARBA" id="ARBA00022989"/>
    </source>
</evidence>
<keyword evidence="12" id="KW-0812">Transmembrane</keyword>
<feature type="compositionally biased region" description="Gly residues" evidence="26">
    <location>
        <begin position="784"/>
        <end position="861"/>
    </location>
</feature>
<dbReference type="FunFam" id="1.10.3810.10:FF:000001">
    <property type="entry name" value="Penicillin-binding protein 1A"/>
    <property type="match status" value="1"/>
</dbReference>
<evidence type="ECO:0000256" key="5">
    <source>
        <dbReference type="ARBA" id="ARBA00007739"/>
    </source>
</evidence>
<dbReference type="NCBIfam" id="TIGR02074">
    <property type="entry name" value="PBP_1a_fam"/>
    <property type="match status" value="1"/>
</dbReference>
<evidence type="ECO:0000256" key="20">
    <source>
        <dbReference type="ARBA" id="ARBA00023268"/>
    </source>
</evidence>
<dbReference type="GO" id="GO:0006508">
    <property type="term" value="P:proteolysis"/>
    <property type="evidence" value="ECO:0007669"/>
    <property type="project" value="UniProtKB-KW"/>
</dbReference>
<dbReference type="GO" id="GO:0009002">
    <property type="term" value="F:serine-type D-Ala-D-Ala carboxypeptidase activity"/>
    <property type="evidence" value="ECO:0007669"/>
    <property type="project" value="UniProtKB-EC"/>
</dbReference>
<dbReference type="GO" id="GO:0008658">
    <property type="term" value="F:penicillin binding"/>
    <property type="evidence" value="ECO:0007669"/>
    <property type="project" value="InterPro"/>
</dbReference>
<evidence type="ECO:0000256" key="15">
    <source>
        <dbReference type="ARBA" id="ARBA00022968"/>
    </source>
</evidence>
<dbReference type="PANTHER" id="PTHR32282:SF33">
    <property type="entry name" value="PEPTIDOGLYCAN GLYCOSYLTRANSFERASE"/>
    <property type="match status" value="1"/>
</dbReference>
<evidence type="ECO:0000256" key="3">
    <source>
        <dbReference type="ARBA" id="ARBA00004752"/>
    </source>
</evidence>
<dbReference type="PANTHER" id="PTHR32282">
    <property type="entry name" value="BINDING PROTEIN TRANSPEPTIDASE, PUTATIVE-RELATED"/>
    <property type="match status" value="1"/>
</dbReference>
<keyword evidence="13" id="KW-0378">Hydrolase</keyword>
<dbReference type="SUPFAM" id="SSF56601">
    <property type="entry name" value="beta-lactamase/transpeptidase-like"/>
    <property type="match status" value="1"/>
</dbReference>
<comment type="catalytic activity">
    <reaction evidence="22">
        <text>Preferential cleavage: (Ac)2-L-Lys-D-Ala-|-D-Ala. Also transpeptidation of peptidyl-alanyl moieties that are N-acyl substituents of D-alanine.</text>
        <dbReference type="EC" id="3.4.16.4"/>
    </reaction>
</comment>
<dbReference type="InterPro" id="IPR012338">
    <property type="entry name" value="Beta-lactam/transpept-like"/>
</dbReference>
<sequence>MSRNQQGGGNPRPRSRKRKTNSMGWRVIKTIAICLLVAFAALAALAVVRVGIPVVSMYRNAMEVVDQSTEDTFKAEQTSLVYDVDGNEIKKLKGEKDVHYLEYEDIPDAAKLAIIAIEDKNFTSHRGIDIEGIARAAIALIQNHGEITQGGSTITQQLARNVFLNFETTYSRKIQEMFIAVALEQKYTKEQILEFYLNNVYFSNGYYGIEAASEAYFNKSANELTISQIAFLCAIPNSPTRYDPYENPDATLERRDRILKNMYEEGYISQDQYEKSLSEEITVEPRKETQSNDYAETYILKCATESLMKERGFEFKYTFDDAEEEEAYNEEYDQLYIVCRQSLYTAGYRIYTSIDMDMQSQLQESVSSQLSMFTEKTDDGIYEVQGAAVCIDNSTGRVAAIVGGREEDQEGYGLNRAYQSYRQPGSAIKPLLVYTPALEQGYTAYSTVDDSRMTGEDAVSNSGYSYLGPISLRRAVQKSSNVATYRLYQELGPEECLKYLENLNFAGLEPEDYEYDTTCLGGFTKGTTAVEMAAGYATLANDGKYRTPTCIVRITDADGNVIVPNEEESKEVYSSSAARSMTDILESCVTDSSATASGCALDVDTAVACKTGTTSNYVDGWLCGYSPYYTTAVWVGRDVYEPVDGLTGSSYPEDIWKNFMDKVHQTLPEKGFDSTIGESDETDSTRSTRATTEEEAEQDISMDQGSQGLDEEKQKDRNNNNSSDSNDQISNGNAGNNNGTSGGSNSGSAGNNGSGSGSSGGSSSGNTSSDSGSGSSGSGNNSGSTGGSGSGNSGNTGSSGGETSGGGSSDNGGSSGGDSGSDSGGSGNGSDSGSGDSGSSGSGSGSGNSGSSSGGSGGSSGGASAQGE</sequence>
<feature type="compositionally biased region" description="Low complexity" evidence="26">
    <location>
        <begin position="764"/>
        <end position="783"/>
    </location>
</feature>
<comment type="function">
    <text evidence="1">Cell wall formation. Synthesis of cross-linked peptidoglycan from the lipid intermediates. The enzyme has a penicillin-insensitive transglycosylase N-terminal domain (formation of linear glycan strands) and a penicillin-sensitive transpeptidase C-terminal domain (cross-linking of the peptide subunits).</text>
</comment>
<dbReference type="Gene3D" id="1.10.3810.10">
    <property type="entry name" value="Biosynthetic peptidoglycan transglycosylase-like"/>
    <property type="match status" value="1"/>
</dbReference>
<gene>
    <name evidence="29" type="ORF">H9968_02645</name>
</gene>
<dbReference type="EC" id="2.4.99.28" evidence="23"/>
<keyword evidence="10" id="KW-0328">Glycosyltransferase</keyword>
<organism evidence="29 30">
    <name type="scientific">Candidatus Anaerobutyricum stercoris</name>
    <dbReference type="NCBI Taxonomy" id="2838457"/>
    <lineage>
        <taxon>Bacteria</taxon>
        <taxon>Bacillati</taxon>
        <taxon>Bacillota</taxon>
        <taxon>Clostridia</taxon>
        <taxon>Lachnospirales</taxon>
        <taxon>Lachnospiraceae</taxon>
        <taxon>Anaerobutyricum</taxon>
    </lineage>
</organism>
<feature type="compositionally biased region" description="Low complexity" evidence="26">
    <location>
        <begin position="719"/>
        <end position="739"/>
    </location>
</feature>
<dbReference type="GO" id="GO:0008360">
    <property type="term" value="P:regulation of cell shape"/>
    <property type="evidence" value="ECO:0007669"/>
    <property type="project" value="UniProtKB-KW"/>
</dbReference>
<dbReference type="GO" id="GO:0046677">
    <property type="term" value="P:response to antibiotic"/>
    <property type="evidence" value="ECO:0007669"/>
    <property type="project" value="UniProtKB-KW"/>
</dbReference>
<comment type="catalytic activity">
    <reaction evidence="24">
        <text>[GlcNAc-(1-&gt;4)-Mur2Ac(oyl-L-Ala-gamma-D-Glu-L-Lys-D-Ala-D-Ala)](n)-di-trans,octa-cis-undecaprenyl diphosphate + beta-D-GlcNAc-(1-&gt;4)-Mur2Ac(oyl-L-Ala-gamma-D-Glu-L-Lys-D-Ala-D-Ala)-di-trans,octa-cis-undecaprenyl diphosphate = [GlcNAc-(1-&gt;4)-Mur2Ac(oyl-L-Ala-gamma-D-Glu-L-Lys-D-Ala-D-Ala)](n+1)-di-trans,octa-cis-undecaprenyl diphosphate + di-trans,octa-cis-undecaprenyl diphosphate + H(+)</text>
        <dbReference type="Rhea" id="RHEA:23708"/>
        <dbReference type="Rhea" id="RHEA-COMP:9602"/>
        <dbReference type="Rhea" id="RHEA-COMP:9603"/>
        <dbReference type="ChEBI" id="CHEBI:15378"/>
        <dbReference type="ChEBI" id="CHEBI:58405"/>
        <dbReference type="ChEBI" id="CHEBI:60033"/>
        <dbReference type="ChEBI" id="CHEBI:78435"/>
        <dbReference type="EC" id="2.4.99.28"/>
    </reaction>
</comment>
<keyword evidence="16" id="KW-0573">Peptidoglycan synthesis</keyword>
<evidence type="ECO:0000256" key="12">
    <source>
        <dbReference type="ARBA" id="ARBA00022692"/>
    </source>
</evidence>
<keyword evidence="20" id="KW-0511">Multifunctional enzyme</keyword>
<protein>
    <recommendedName>
        <fullName evidence="7">Penicillin-binding protein 1A</fullName>
        <ecNumber evidence="23">2.4.99.28</ecNumber>
        <ecNumber evidence="6">3.4.16.4</ecNumber>
    </recommendedName>
</protein>
<dbReference type="Proteomes" id="UP000824049">
    <property type="component" value="Unassembled WGS sequence"/>
</dbReference>
<feature type="region of interest" description="Disordered" evidence="26">
    <location>
        <begin position="1"/>
        <end position="21"/>
    </location>
</feature>
<feature type="region of interest" description="Disordered" evidence="26">
    <location>
        <begin position="669"/>
        <end position="868"/>
    </location>
</feature>
<dbReference type="SUPFAM" id="SSF53955">
    <property type="entry name" value="Lysozyme-like"/>
    <property type="match status" value="1"/>
</dbReference>
<dbReference type="GO" id="GO:0008955">
    <property type="term" value="F:peptidoglycan glycosyltransferase activity"/>
    <property type="evidence" value="ECO:0007669"/>
    <property type="project" value="UniProtKB-EC"/>
</dbReference>
<evidence type="ECO:0000256" key="11">
    <source>
        <dbReference type="ARBA" id="ARBA00022679"/>
    </source>
</evidence>
<evidence type="ECO:0000256" key="14">
    <source>
        <dbReference type="ARBA" id="ARBA00022960"/>
    </source>
</evidence>
<keyword evidence="19" id="KW-0046">Antibiotic resistance</keyword>
<dbReference type="EC" id="3.4.16.4" evidence="6"/>
<dbReference type="GO" id="GO:0071555">
    <property type="term" value="P:cell wall organization"/>
    <property type="evidence" value="ECO:0007669"/>
    <property type="project" value="UniProtKB-KW"/>
</dbReference>
<dbReference type="EMBL" id="DXBR01000033">
    <property type="protein sequence ID" value="HIZ38811.1"/>
    <property type="molecule type" value="Genomic_DNA"/>
</dbReference>
<evidence type="ECO:0000256" key="19">
    <source>
        <dbReference type="ARBA" id="ARBA00023251"/>
    </source>
</evidence>
<feature type="domain" description="Penicillin-binding protein transpeptidase" evidence="27">
    <location>
        <begin position="386"/>
        <end position="660"/>
    </location>
</feature>
<keyword evidence="14" id="KW-0133">Cell shape</keyword>
<comment type="pathway">
    <text evidence="25">Glycan biosynthesis.</text>
</comment>
<evidence type="ECO:0000256" key="21">
    <source>
        <dbReference type="ARBA" id="ARBA00023316"/>
    </source>
</evidence>
<dbReference type="InterPro" id="IPR036950">
    <property type="entry name" value="PBP_transglycosylase"/>
</dbReference>
<dbReference type="GO" id="GO:0005886">
    <property type="term" value="C:plasma membrane"/>
    <property type="evidence" value="ECO:0007669"/>
    <property type="project" value="UniProtKB-SubCell"/>
</dbReference>
<evidence type="ECO:0000256" key="13">
    <source>
        <dbReference type="ARBA" id="ARBA00022801"/>
    </source>
</evidence>
<evidence type="ECO:0000256" key="2">
    <source>
        <dbReference type="ARBA" id="ARBA00004401"/>
    </source>
</evidence>
<dbReference type="GO" id="GO:0009252">
    <property type="term" value="P:peptidoglycan biosynthetic process"/>
    <property type="evidence" value="ECO:0007669"/>
    <property type="project" value="UniProtKB-KW"/>
</dbReference>
<feature type="domain" description="Glycosyl transferase family 51" evidence="28">
    <location>
        <begin position="86"/>
        <end position="262"/>
    </location>
</feature>
<name>A0A9D2J6U3_9FIRM</name>
<keyword evidence="21" id="KW-0961">Cell wall biogenesis/degradation</keyword>
<keyword evidence="8" id="KW-0121">Carboxypeptidase</keyword>
<evidence type="ECO:0000256" key="9">
    <source>
        <dbReference type="ARBA" id="ARBA00022670"/>
    </source>
</evidence>
<dbReference type="Gene3D" id="3.40.710.10">
    <property type="entry name" value="DD-peptidase/beta-lactamase superfamily"/>
    <property type="match status" value="1"/>
</dbReference>
<evidence type="ECO:0000259" key="27">
    <source>
        <dbReference type="Pfam" id="PF00905"/>
    </source>
</evidence>
<evidence type="ECO:0000256" key="18">
    <source>
        <dbReference type="ARBA" id="ARBA00023136"/>
    </source>
</evidence>
<feature type="compositionally biased region" description="Gly residues" evidence="26">
    <location>
        <begin position="740"/>
        <end position="763"/>
    </location>
</feature>
<accession>A0A9D2J6U3</accession>
<comment type="pathway">
    <text evidence="3">Cell wall biogenesis; peptidoglycan biosynthesis.</text>
</comment>
<keyword evidence="9" id="KW-0645">Protease</keyword>
<keyword evidence="11" id="KW-0808">Transferase</keyword>